<evidence type="ECO:0000256" key="2">
    <source>
        <dbReference type="ARBA" id="ARBA00022801"/>
    </source>
</evidence>
<dbReference type="HAMAP" id="MF_00528">
    <property type="entry name" value="Maf"/>
    <property type="match status" value="1"/>
</dbReference>
<gene>
    <name evidence="4" type="primary">maf</name>
    <name evidence="4" type="ORF">FJY68_12470</name>
</gene>
<sequence length="204" mass="21879">MMDLILASTSPRRRDLLRRLGFRFRIVAPVASEEPEAVGLKAGSAPKRYAVACAKAKATSVAAFYGNSRSGQHAGPGWVVGVDTIVVCGRRTLGKPRSRAEASRMLNMLSGRTHTVVSAVAVVRMPEGNVLAASESTQVTFRKLGGDEIERYVAGPEPYDKAGAYGIQEQASIFVSRVSGCLLNVVGLPVPLLLKLLRDSGWRQ</sequence>
<comment type="caution">
    <text evidence="3">Lacks conserved residue(s) required for the propagation of feature annotation.</text>
</comment>
<dbReference type="PANTHER" id="PTHR43213:SF5">
    <property type="entry name" value="BIFUNCTIONAL DTTP_UTP PYROPHOSPHATASE_METHYLTRANSFERASE PROTEIN-RELATED"/>
    <property type="match status" value="1"/>
</dbReference>
<comment type="function">
    <text evidence="3">Nucleoside triphosphate pyrophosphatase that hydrolyzes dTTP and UTP. May have a dual role in cell division arrest and in preventing the incorporation of modified nucleotides into cellular nucleic acids.</text>
</comment>
<dbReference type="PANTHER" id="PTHR43213">
    <property type="entry name" value="BIFUNCTIONAL DTTP/UTP PYROPHOSPHATASE/METHYLTRANSFERASE PROTEIN-RELATED"/>
    <property type="match status" value="1"/>
</dbReference>
<comment type="cofactor">
    <cofactor evidence="1 3">
        <name>a divalent metal cation</name>
        <dbReference type="ChEBI" id="CHEBI:60240"/>
    </cofactor>
</comment>
<comment type="caution">
    <text evidence="4">The sequence shown here is derived from an EMBL/GenBank/DDBJ whole genome shotgun (WGS) entry which is preliminary data.</text>
</comment>
<keyword evidence="2 3" id="KW-0378">Hydrolase</keyword>
<proteinExistence type="inferred from homology"/>
<comment type="catalytic activity">
    <reaction evidence="3">
        <text>UTP + H2O = UMP + diphosphate + H(+)</text>
        <dbReference type="Rhea" id="RHEA:29395"/>
        <dbReference type="ChEBI" id="CHEBI:15377"/>
        <dbReference type="ChEBI" id="CHEBI:15378"/>
        <dbReference type="ChEBI" id="CHEBI:33019"/>
        <dbReference type="ChEBI" id="CHEBI:46398"/>
        <dbReference type="ChEBI" id="CHEBI:57865"/>
        <dbReference type="EC" id="3.6.1.9"/>
    </reaction>
</comment>
<dbReference type="CDD" id="cd00555">
    <property type="entry name" value="Maf"/>
    <property type="match status" value="1"/>
</dbReference>
<comment type="similarity">
    <text evidence="3">Belongs to the Maf family. YhdE subfamily.</text>
</comment>
<dbReference type="GO" id="GO:0009117">
    <property type="term" value="P:nucleotide metabolic process"/>
    <property type="evidence" value="ECO:0007669"/>
    <property type="project" value="UniProtKB-KW"/>
</dbReference>
<keyword evidence="3" id="KW-0546">Nucleotide metabolism</keyword>
<dbReference type="EMBL" id="VGIR01000112">
    <property type="protein sequence ID" value="MBM3332639.1"/>
    <property type="molecule type" value="Genomic_DNA"/>
</dbReference>
<dbReference type="SUPFAM" id="SSF52972">
    <property type="entry name" value="ITPase-like"/>
    <property type="match status" value="1"/>
</dbReference>
<organism evidence="4 5">
    <name type="scientific">candidate division WOR-3 bacterium</name>
    <dbReference type="NCBI Taxonomy" id="2052148"/>
    <lineage>
        <taxon>Bacteria</taxon>
        <taxon>Bacteria division WOR-3</taxon>
    </lineage>
</organism>
<name>A0A938BU56_UNCW3</name>
<feature type="site" description="Important for substrate specificity" evidence="3">
    <location>
        <position position="168"/>
    </location>
</feature>
<dbReference type="AlphaFoldDB" id="A0A938BU56"/>
<comment type="subcellular location">
    <subcellularLocation>
        <location evidence="3">Cytoplasm</location>
    </subcellularLocation>
</comment>
<protein>
    <recommendedName>
        <fullName evidence="3">dTTP/UTP pyrophosphatase</fullName>
        <shortName evidence="3">dTTPase/UTPase</shortName>
        <ecNumber evidence="3">3.6.1.9</ecNumber>
    </recommendedName>
    <alternativeName>
        <fullName evidence="3">Nucleoside triphosphate pyrophosphatase</fullName>
    </alternativeName>
    <alternativeName>
        <fullName evidence="3">Nucleotide pyrophosphatase</fullName>
        <shortName evidence="3">Nucleotide PPase</shortName>
    </alternativeName>
</protein>
<reference evidence="4" key="1">
    <citation type="submission" date="2019-03" db="EMBL/GenBank/DDBJ databases">
        <title>Lake Tanganyika Metagenome-Assembled Genomes (MAGs).</title>
        <authorList>
            <person name="Tran P."/>
        </authorList>
    </citation>
    <scope>NUCLEOTIDE SEQUENCE</scope>
    <source>
        <strain evidence="4">K_DeepCast_150m_m2_040</strain>
    </source>
</reference>
<evidence type="ECO:0000256" key="1">
    <source>
        <dbReference type="ARBA" id="ARBA00001968"/>
    </source>
</evidence>
<feature type="site" description="Important for substrate specificity" evidence="3">
    <location>
        <position position="84"/>
    </location>
</feature>
<evidence type="ECO:0000313" key="5">
    <source>
        <dbReference type="Proteomes" id="UP000779900"/>
    </source>
</evidence>
<evidence type="ECO:0000256" key="3">
    <source>
        <dbReference type="HAMAP-Rule" id="MF_00528"/>
    </source>
</evidence>
<dbReference type="Pfam" id="PF02545">
    <property type="entry name" value="Maf"/>
    <property type="match status" value="1"/>
</dbReference>
<keyword evidence="3" id="KW-0963">Cytoplasm</keyword>
<dbReference type="GO" id="GO:0005737">
    <property type="term" value="C:cytoplasm"/>
    <property type="evidence" value="ECO:0007669"/>
    <property type="project" value="UniProtKB-SubCell"/>
</dbReference>
<evidence type="ECO:0000313" key="4">
    <source>
        <dbReference type="EMBL" id="MBM3332639.1"/>
    </source>
</evidence>
<dbReference type="Proteomes" id="UP000779900">
    <property type="component" value="Unassembled WGS sequence"/>
</dbReference>
<feature type="active site" description="Proton acceptor" evidence="3">
    <location>
        <position position="83"/>
    </location>
</feature>
<dbReference type="GO" id="GO:0047429">
    <property type="term" value="F:nucleoside triphosphate diphosphatase activity"/>
    <property type="evidence" value="ECO:0007669"/>
    <property type="project" value="UniProtKB-EC"/>
</dbReference>
<comment type="catalytic activity">
    <reaction evidence="3">
        <text>dTTP + H2O = dTMP + diphosphate + H(+)</text>
        <dbReference type="Rhea" id="RHEA:28534"/>
        <dbReference type="ChEBI" id="CHEBI:15377"/>
        <dbReference type="ChEBI" id="CHEBI:15378"/>
        <dbReference type="ChEBI" id="CHEBI:33019"/>
        <dbReference type="ChEBI" id="CHEBI:37568"/>
        <dbReference type="ChEBI" id="CHEBI:63528"/>
        <dbReference type="EC" id="3.6.1.9"/>
    </reaction>
</comment>
<feature type="site" description="Important for substrate specificity" evidence="3">
    <location>
        <position position="12"/>
    </location>
</feature>
<dbReference type="InterPro" id="IPR029001">
    <property type="entry name" value="ITPase-like_fam"/>
</dbReference>
<dbReference type="PIRSF" id="PIRSF006305">
    <property type="entry name" value="Maf"/>
    <property type="match status" value="1"/>
</dbReference>
<dbReference type="Gene3D" id="3.90.950.10">
    <property type="match status" value="1"/>
</dbReference>
<accession>A0A938BU56</accession>
<dbReference type="InterPro" id="IPR003697">
    <property type="entry name" value="Maf-like"/>
</dbReference>
<dbReference type="EC" id="3.6.1.9" evidence="3"/>
<dbReference type="NCBIfam" id="TIGR00172">
    <property type="entry name" value="maf"/>
    <property type="match status" value="1"/>
</dbReference>